<dbReference type="InterPro" id="IPR024528">
    <property type="entry name" value="ThrE_2"/>
</dbReference>
<dbReference type="InterPro" id="IPR010619">
    <property type="entry name" value="ThrE-like_N"/>
</dbReference>
<dbReference type="AlphaFoldDB" id="A0A9P6Y498"/>
<evidence type="ECO:0000256" key="7">
    <source>
        <dbReference type="SAM" id="Phobius"/>
    </source>
</evidence>
<dbReference type="OrthoDB" id="413008at2759"/>
<dbReference type="InterPro" id="IPR051361">
    <property type="entry name" value="ThrE/Ser_Exporter"/>
</dbReference>
<feature type="transmembrane region" description="Helical" evidence="7">
    <location>
        <begin position="325"/>
        <end position="349"/>
    </location>
</feature>
<proteinExistence type="inferred from homology"/>
<feature type="transmembrane region" description="Helical" evidence="7">
    <location>
        <begin position="277"/>
        <end position="293"/>
    </location>
</feature>
<organism evidence="10 11">
    <name type="scientific">Rhizopus oryzae</name>
    <name type="common">Mucormycosis agent</name>
    <name type="synonym">Rhizopus arrhizus var. delemar</name>
    <dbReference type="NCBI Taxonomy" id="64495"/>
    <lineage>
        <taxon>Eukaryota</taxon>
        <taxon>Fungi</taxon>
        <taxon>Fungi incertae sedis</taxon>
        <taxon>Mucoromycota</taxon>
        <taxon>Mucoromycotina</taxon>
        <taxon>Mucoromycetes</taxon>
        <taxon>Mucorales</taxon>
        <taxon>Mucorineae</taxon>
        <taxon>Rhizopodaceae</taxon>
        <taxon>Rhizopus</taxon>
    </lineage>
</organism>
<keyword evidence="4 7" id="KW-0472">Membrane</keyword>
<evidence type="ECO:0000256" key="6">
    <source>
        <dbReference type="SAM" id="MobiDB-lite"/>
    </source>
</evidence>
<dbReference type="EMBL" id="JAANIT010001772">
    <property type="protein sequence ID" value="KAG1538790.1"/>
    <property type="molecule type" value="Genomic_DNA"/>
</dbReference>
<protein>
    <recommendedName>
        <fullName evidence="12">DUF1212-domain-containing protein</fullName>
    </recommendedName>
</protein>
<evidence type="ECO:0008006" key="12">
    <source>
        <dbReference type="Google" id="ProtNLM"/>
    </source>
</evidence>
<gene>
    <name evidence="10" type="ORF">G6F51_009545</name>
</gene>
<evidence type="ECO:0000259" key="9">
    <source>
        <dbReference type="Pfam" id="PF12821"/>
    </source>
</evidence>
<dbReference type="PANTHER" id="PTHR31082">
    <property type="entry name" value="PHEROMONE-REGULATED MEMBRANE PROTEIN 10"/>
    <property type="match status" value="1"/>
</dbReference>
<feature type="domain" description="Threonine/serine exporter-like N-terminal" evidence="8">
    <location>
        <begin position="144"/>
        <end position="381"/>
    </location>
</feature>
<feature type="transmembrane region" description="Helical" evidence="7">
    <location>
        <begin position="253"/>
        <end position="271"/>
    </location>
</feature>
<feature type="transmembrane region" description="Helical" evidence="7">
    <location>
        <begin position="404"/>
        <end position="422"/>
    </location>
</feature>
<sequence>MENNPFHHLDVSARSSLSEDREEGLEEVVDKEAKTMHRISLDPVASADLQRTHTEHALQLVEEVTGTGQRRRPSKAGVLSNLLKLDVFDPHRPVRPTPLRSLTSSQTLLQLMHPVPDIEKGPAEHAAHRMAIASEIADILSRQDFIIQLGKALVRTGALSHRIEAAMSKVSQRLAIDGSYAVLPGLIIVTWGDLETHTSETHLIRCSRGWDIGRLEKTDAIVGRMVKDEMGLEEANVLLEEVLKGPPTWSAPWILLAYVLSSAFTAPLFFNGSWTDCWVSALFGLVVGALTYLSEKVPMLGSVFEMAITIPIAVIALALHPHICFAAVAMGAIIIALPGFSLTCSVMELSAKNFVNGSIHLIYALMYILFLAFGIGYGCSVWRLTHPDLDIDVSGSSCQSSPDPYWSFLFLPLSTIGFAMVFGASVSQWPVVILNSALGYTVSFFVSKFTGNASVITPSVGAFAIGLFGNLYGRITKRLTFVPILGGTVVLVPGSIGVRGAIKMFDGSNDQSGSAFVFQVLGIALSITLGLFLSNLVVYPKGKKRSVFLGF</sequence>
<dbReference type="Pfam" id="PF12821">
    <property type="entry name" value="ThrE_2"/>
    <property type="match status" value="1"/>
</dbReference>
<evidence type="ECO:0000313" key="11">
    <source>
        <dbReference type="Proteomes" id="UP000717996"/>
    </source>
</evidence>
<keyword evidence="2 7" id="KW-0812">Transmembrane</keyword>
<evidence type="ECO:0000256" key="3">
    <source>
        <dbReference type="ARBA" id="ARBA00022989"/>
    </source>
</evidence>
<feature type="transmembrane region" description="Helical" evidence="7">
    <location>
        <begin position="479"/>
        <end position="496"/>
    </location>
</feature>
<accession>A0A9P6Y498</accession>
<comment type="subcellular location">
    <subcellularLocation>
        <location evidence="1">Membrane</location>
        <topology evidence="1">Multi-pass membrane protein</topology>
    </subcellularLocation>
</comment>
<name>A0A9P6Y498_RHIOR</name>
<comment type="caution">
    <text evidence="10">The sequence shown here is derived from an EMBL/GenBank/DDBJ whole genome shotgun (WGS) entry which is preliminary data.</text>
</comment>
<comment type="similarity">
    <text evidence="5">Belongs to the ThrE exporter (TC 2.A.79) family.</text>
</comment>
<feature type="region of interest" description="Disordered" evidence="6">
    <location>
        <begin position="1"/>
        <end position="24"/>
    </location>
</feature>
<evidence type="ECO:0000256" key="2">
    <source>
        <dbReference type="ARBA" id="ARBA00022692"/>
    </source>
</evidence>
<reference evidence="10" key="1">
    <citation type="journal article" date="2020" name="Microb. Genom.">
        <title>Genetic diversity of clinical and environmental Mucorales isolates obtained from an investigation of mucormycosis cases among solid organ transplant recipients.</title>
        <authorList>
            <person name="Nguyen M.H."/>
            <person name="Kaul D."/>
            <person name="Muto C."/>
            <person name="Cheng S.J."/>
            <person name="Richter R.A."/>
            <person name="Bruno V.M."/>
            <person name="Liu G."/>
            <person name="Beyhan S."/>
            <person name="Sundermann A.J."/>
            <person name="Mounaud S."/>
            <person name="Pasculle A.W."/>
            <person name="Nierman W.C."/>
            <person name="Driscoll E."/>
            <person name="Cumbie R."/>
            <person name="Clancy C.J."/>
            <person name="Dupont C.L."/>
        </authorList>
    </citation>
    <scope>NUCLEOTIDE SEQUENCE</scope>
    <source>
        <strain evidence="10">GL16</strain>
    </source>
</reference>
<feature type="domain" description="Threonine/Serine exporter ThrE" evidence="9">
    <location>
        <begin position="408"/>
        <end position="536"/>
    </location>
</feature>
<dbReference type="GO" id="GO:0022857">
    <property type="term" value="F:transmembrane transporter activity"/>
    <property type="evidence" value="ECO:0007669"/>
    <property type="project" value="InterPro"/>
</dbReference>
<dbReference type="PANTHER" id="PTHR31082:SF4">
    <property type="entry name" value="PHEROMONE-REGULATED MEMBRANE PROTEIN 10"/>
    <property type="match status" value="1"/>
</dbReference>
<dbReference type="Pfam" id="PF06738">
    <property type="entry name" value="ThrE"/>
    <property type="match status" value="1"/>
</dbReference>
<feature type="transmembrane region" description="Helical" evidence="7">
    <location>
        <begin position="361"/>
        <end position="384"/>
    </location>
</feature>
<evidence type="ECO:0000259" key="8">
    <source>
        <dbReference type="Pfam" id="PF06738"/>
    </source>
</evidence>
<evidence type="ECO:0000313" key="10">
    <source>
        <dbReference type="EMBL" id="KAG1538790.1"/>
    </source>
</evidence>
<evidence type="ECO:0000256" key="1">
    <source>
        <dbReference type="ARBA" id="ARBA00004141"/>
    </source>
</evidence>
<feature type="transmembrane region" description="Helical" evidence="7">
    <location>
        <begin position="300"/>
        <end position="319"/>
    </location>
</feature>
<feature type="compositionally biased region" description="Basic and acidic residues" evidence="6">
    <location>
        <begin position="1"/>
        <end position="11"/>
    </location>
</feature>
<feature type="transmembrane region" description="Helical" evidence="7">
    <location>
        <begin position="516"/>
        <end position="539"/>
    </location>
</feature>
<dbReference type="GO" id="GO:0016020">
    <property type="term" value="C:membrane"/>
    <property type="evidence" value="ECO:0007669"/>
    <property type="project" value="UniProtKB-SubCell"/>
</dbReference>
<evidence type="ECO:0000256" key="5">
    <source>
        <dbReference type="ARBA" id="ARBA00034125"/>
    </source>
</evidence>
<dbReference type="Proteomes" id="UP000717996">
    <property type="component" value="Unassembled WGS sequence"/>
</dbReference>
<feature type="transmembrane region" description="Helical" evidence="7">
    <location>
        <begin position="453"/>
        <end position="472"/>
    </location>
</feature>
<keyword evidence="3 7" id="KW-1133">Transmembrane helix</keyword>
<evidence type="ECO:0000256" key="4">
    <source>
        <dbReference type="ARBA" id="ARBA00023136"/>
    </source>
</evidence>